<organism evidence="1 2">
    <name type="scientific">Futiania mangrovi</name>
    <dbReference type="NCBI Taxonomy" id="2959716"/>
    <lineage>
        <taxon>Bacteria</taxon>
        <taxon>Pseudomonadati</taxon>
        <taxon>Pseudomonadota</taxon>
        <taxon>Alphaproteobacteria</taxon>
        <taxon>Futianiales</taxon>
        <taxon>Futianiaceae</taxon>
        <taxon>Futiania</taxon>
    </lineage>
</organism>
<evidence type="ECO:0000313" key="2">
    <source>
        <dbReference type="Proteomes" id="UP001055804"/>
    </source>
</evidence>
<proteinExistence type="predicted"/>
<sequence length="61" mass="6532">MKKPKPAPKADDRLAALHAQGLDVTGIADRDGTPLVQWRKPPTEAERAQANLILPGALHDA</sequence>
<dbReference type="AlphaFoldDB" id="A0A9J6P7T5"/>
<accession>A0A9J6P7T5</accession>
<comment type="caution">
    <text evidence="1">The sequence shown here is derived from an EMBL/GenBank/DDBJ whole genome shotgun (WGS) entry which is preliminary data.</text>
</comment>
<name>A0A9J6P7T5_9PROT</name>
<reference evidence="1" key="1">
    <citation type="submission" date="2022-06" db="EMBL/GenBank/DDBJ databases">
        <title>Isolation and Genomics of Futiania mangrovii gen. nov., sp. nov., a Rare and Metabolically-versatile member in the Class Alphaproteobacteria.</title>
        <authorList>
            <person name="Liu L."/>
            <person name="Huang W.-C."/>
            <person name="Pan J."/>
            <person name="Li J."/>
            <person name="Huang Y."/>
            <person name="Du H."/>
            <person name="Liu Y."/>
            <person name="Li M."/>
        </authorList>
    </citation>
    <scope>NUCLEOTIDE SEQUENCE</scope>
    <source>
        <strain evidence="1">FT118</strain>
    </source>
</reference>
<dbReference type="EMBL" id="JAMZFT010000001">
    <property type="protein sequence ID" value="MCP1335148.1"/>
    <property type="molecule type" value="Genomic_DNA"/>
</dbReference>
<protein>
    <submittedName>
        <fullName evidence="1">Uncharacterized protein</fullName>
    </submittedName>
</protein>
<dbReference type="Proteomes" id="UP001055804">
    <property type="component" value="Unassembled WGS sequence"/>
</dbReference>
<gene>
    <name evidence="1" type="ORF">NJQ99_01865</name>
</gene>
<evidence type="ECO:0000313" key="1">
    <source>
        <dbReference type="EMBL" id="MCP1335148.1"/>
    </source>
</evidence>
<dbReference type="RefSeq" id="WP_269331102.1">
    <property type="nucleotide sequence ID" value="NZ_JAMZFT010000001.1"/>
</dbReference>
<keyword evidence="2" id="KW-1185">Reference proteome</keyword>